<evidence type="ECO:0000313" key="2">
    <source>
        <dbReference type="EMBL" id="KAJ6851148.1"/>
    </source>
</evidence>
<keyword evidence="3" id="KW-1185">Reference proteome</keyword>
<proteinExistence type="predicted"/>
<reference evidence="2" key="1">
    <citation type="journal article" date="2023" name="GigaByte">
        <title>Genome assembly of the bearded iris, Iris pallida Lam.</title>
        <authorList>
            <person name="Bruccoleri R.E."/>
            <person name="Oakeley E.J."/>
            <person name="Faust A.M.E."/>
            <person name="Altorfer M."/>
            <person name="Dessus-Babus S."/>
            <person name="Burckhardt D."/>
            <person name="Oertli M."/>
            <person name="Naumann U."/>
            <person name="Petersen F."/>
            <person name="Wong J."/>
        </authorList>
    </citation>
    <scope>NUCLEOTIDE SEQUENCE</scope>
    <source>
        <strain evidence="2">GSM-AAB239-AS_SAM_17_03QT</strain>
    </source>
</reference>
<sequence length="107" mass="11729">MMMLATTGHFVANCGNLTFKRVLLVLLKVLGHMEMIQTFGMGNGLILQQETCTTDQNAQIGYDLKAEVPEFVTDSYPYSTSEVSILPTSRSRVAPVRGAHISEPVIP</sequence>
<evidence type="ECO:0000313" key="1">
    <source>
        <dbReference type="EMBL" id="KAJ6805786.1"/>
    </source>
</evidence>
<protein>
    <submittedName>
        <fullName evidence="2">Uncharacterized protein</fullName>
    </submittedName>
</protein>
<reference evidence="2" key="2">
    <citation type="submission" date="2023-04" db="EMBL/GenBank/DDBJ databases">
        <authorList>
            <person name="Bruccoleri R.E."/>
            <person name="Oakeley E.J."/>
            <person name="Faust A.-M."/>
            <person name="Dessus-Babus S."/>
            <person name="Altorfer M."/>
            <person name="Burckhardt D."/>
            <person name="Oertli M."/>
            <person name="Naumann U."/>
            <person name="Petersen F."/>
            <person name="Wong J."/>
        </authorList>
    </citation>
    <scope>NUCLEOTIDE SEQUENCE</scope>
    <source>
        <strain evidence="2">GSM-AAB239-AS_SAM_17_03QT</strain>
        <tissue evidence="2">Leaf</tissue>
    </source>
</reference>
<dbReference type="AlphaFoldDB" id="A0AAX6IDJ9"/>
<dbReference type="Proteomes" id="UP001140949">
    <property type="component" value="Unassembled WGS sequence"/>
</dbReference>
<organism evidence="2 3">
    <name type="scientific">Iris pallida</name>
    <name type="common">Sweet iris</name>
    <dbReference type="NCBI Taxonomy" id="29817"/>
    <lineage>
        <taxon>Eukaryota</taxon>
        <taxon>Viridiplantae</taxon>
        <taxon>Streptophyta</taxon>
        <taxon>Embryophyta</taxon>
        <taxon>Tracheophyta</taxon>
        <taxon>Spermatophyta</taxon>
        <taxon>Magnoliopsida</taxon>
        <taxon>Liliopsida</taxon>
        <taxon>Asparagales</taxon>
        <taxon>Iridaceae</taxon>
        <taxon>Iridoideae</taxon>
        <taxon>Irideae</taxon>
        <taxon>Iris</taxon>
    </lineage>
</organism>
<evidence type="ECO:0000313" key="3">
    <source>
        <dbReference type="Proteomes" id="UP001140949"/>
    </source>
</evidence>
<comment type="caution">
    <text evidence="2">The sequence shown here is derived from an EMBL/GenBank/DDBJ whole genome shotgun (WGS) entry which is preliminary data.</text>
</comment>
<accession>A0AAX6IDJ9</accession>
<gene>
    <name evidence="1" type="ORF">M6B38_177860</name>
    <name evidence="2" type="ORF">M6B38_260755</name>
</gene>
<dbReference type="EMBL" id="JANAVB010035219">
    <property type="protein sequence ID" value="KAJ6805786.1"/>
    <property type="molecule type" value="Genomic_DNA"/>
</dbReference>
<dbReference type="EMBL" id="JANAVB010002395">
    <property type="protein sequence ID" value="KAJ6851148.1"/>
    <property type="molecule type" value="Genomic_DNA"/>
</dbReference>
<name>A0AAX6IDJ9_IRIPA</name>